<dbReference type="Gene3D" id="3.40.109.10">
    <property type="entry name" value="NADH Oxidase"/>
    <property type="match status" value="1"/>
</dbReference>
<dbReference type="RefSeq" id="WP_408623967.1">
    <property type="nucleotide sequence ID" value="NZ_JBEQCT010000005.1"/>
</dbReference>
<evidence type="ECO:0000256" key="1">
    <source>
        <dbReference type="ARBA" id="ARBA00022630"/>
    </source>
</evidence>
<feature type="domain" description="Nitroreductase" evidence="5">
    <location>
        <begin position="17"/>
        <end position="174"/>
    </location>
</feature>
<dbReference type="InterPro" id="IPR050461">
    <property type="entry name" value="Nitroreductase_HadB/RutE"/>
</dbReference>
<protein>
    <submittedName>
        <fullName evidence="6">Malonic semialdehyde reductase</fullName>
        <ecNumber evidence="6">1.1.1.298</ecNumber>
    </submittedName>
</protein>
<dbReference type="InterPro" id="IPR023936">
    <property type="entry name" value="RutE-like"/>
</dbReference>
<comment type="caution">
    <text evidence="6">The sequence shown here is derived from an EMBL/GenBank/DDBJ whole genome shotgun (WGS) entry which is preliminary data.</text>
</comment>
<dbReference type="Pfam" id="PF00881">
    <property type="entry name" value="Nitroreductase"/>
    <property type="match status" value="1"/>
</dbReference>
<proteinExistence type="predicted"/>
<dbReference type="InterPro" id="IPR029479">
    <property type="entry name" value="Nitroreductase"/>
</dbReference>
<dbReference type="NCBIfam" id="NF003768">
    <property type="entry name" value="PRK05365.1"/>
    <property type="match status" value="1"/>
</dbReference>
<accession>A0ABW9G7Q0</accession>
<gene>
    <name evidence="6" type="ORF">ABUE30_11720</name>
</gene>
<organism evidence="6 7">
    <name type="scientific">Celerinatantimonas yamalensis</name>
    <dbReference type="NCBI Taxonomy" id="559956"/>
    <lineage>
        <taxon>Bacteria</taxon>
        <taxon>Pseudomonadati</taxon>
        <taxon>Pseudomonadota</taxon>
        <taxon>Gammaproteobacteria</taxon>
        <taxon>Celerinatantimonadaceae</taxon>
        <taxon>Celerinatantimonas</taxon>
    </lineage>
</organism>
<evidence type="ECO:0000313" key="6">
    <source>
        <dbReference type="EMBL" id="MFM2485717.1"/>
    </source>
</evidence>
<sequence length="196" mass="22281">MRYPIPNESIELLFTKARSHRSWTEHPVSQETLRELYEVMKWAPTSVNLAPARFVFVQTELVKEKLYPYLMDSNVEQVKSAPVTVIIAYDEKFYTNAKRLYPAYDTTDYFKNDPKISSDTAFRNSSLQGAYLIMAARALGLDTNSMSGFDNAGVDKAFFAGTDLKSNFLCTLGYGDDSKLFARGPRLSFDEVCQFI</sequence>
<keyword evidence="3" id="KW-0521">NADP</keyword>
<dbReference type="PANTHER" id="PTHR43543:SF1">
    <property type="entry name" value="MALONIC SEMIALDEHYDE REDUCTASE RUTE-RELATED"/>
    <property type="match status" value="1"/>
</dbReference>
<dbReference type="InterPro" id="IPR000415">
    <property type="entry name" value="Nitroreductase-like"/>
</dbReference>
<dbReference type="SUPFAM" id="SSF55469">
    <property type="entry name" value="FMN-dependent nitroreductase-like"/>
    <property type="match status" value="1"/>
</dbReference>
<evidence type="ECO:0000313" key="7">
    <source>
        <dbReference type="Proteomes" id="UP001629953"/>
    </source>
</evidence>
<dbReference type="Proteomes" id="UP001629953">
    <property type="component" value="Unassembled WGS sequence"/>
</dbReference>
<evidence type="ECO:0000256" key="4">
    <source>
        <dbReference type="ARBA" id="ARBA00023002"/>
    </source>
</evidence>
<keyword evidence="4 6" id="KW-0560">Oxidoreductase</keyword>
<keyword evidence="1" id="KW-0285">Flavoprotein</keyword>
<evidence type="ECO:0000256" key="2">
    <source>
        <dbReference type="ARBA" id="ARBA00022643"/>
    </source>
</evidence>
<dbReference type="EC" id="1.1.1.298" evidence="6"/>
<dbReference type="CDD" id="cd02148">
    <property type="entry name" value="RutE-like"/>
    <property type="match status" value="1"/>
</dbReference>
<evidence type="ECO:0000259" key="5">
    <source>
        <dbReference type="Pfam" id="PF00881"/>
    </source>
</evidence>
<dbReference type="EMBL" id="JBEQCT010000005">
    <property type="protein sequence ID" value="MFM2485717.1"/>
    <property type="molecule type" value="Genomic_DNA"/>
</dbReference>
<reference evidence="6 7" key="1">
    <citation type="journal article" date="2013" name="Int. J. Syst. Evol. Microbiol.">
        <title>Celerinatantimonas yamalensis sp. nov., a cold-adapted diazotrophic bacterium from a cold permafrost brine.</title>
        <authorList>
            <person name="Shcherbakova V."/>
            <person name="Chuvilskaya N."/>
            <person name="Rivkina E."/>
            <person name="Demidov N."/>
            <person name="Uchaeva V."/>
            <person name="Suetin S."/>
            <person name="Suzina N."/>
            <person name="Gilichinsky D."/>
        </authorList>
    </citation>
    <scope>NUCLEOTIDE SEQUENCE [LARGE SCALE GENOMIC DNA]</scope>
    <source>
        <strain evidence="6 7">C7</strain>
    </source>
</reference>
<name>A0ABW9G7Q0_9GAMM</name>
<keyword evidence="2" id="KW-0288">FMN</keyword>
<evidence type="ECO:0000256" key="3">
    <source>
        <dbReference type="ARBA" id="ARBA00022857"/>
    </source>
</evidence>
<keyword evidence="7" id="KW-1185">Reference proteome</keyword>
<dbReference type="GO" id="GO:0035527">
    <property type="term" value="F:3-hydroxypropionate dehydrogenase (NADP+) activity"/>
    <property type="evidence" value="ECO:0007669"/>
    <property type="project" value="UniProtKB-EC"/>
</dbReference>
<dbReference type="PANTHER" id="PTHR43543">
    <property type="entry name" value="MALONIC SEMIALDEHYDE REDUCTASE RUTE-RELATED"/>
    <property type="match status" value="1"/>
</dbReference>